<sequence length="98" mass="11136">MATTLETITGLCSIELEEGDDLHLDYALAHYFDWPSIVRDCLVFSQFPDGCWPLCDVLWVRRRHIVSDGIGNANNNDDNDDNDNNNNDDDDDDDDDVT</sequence>
<dbReference type="Proteomes" id="UP000092460">
    <property type="component" value="Unassembled WGS sequence"/>
</dbReference>
<dbReference type="AlphaFoldDB" id="A0A1B0BT80"/>
<reference evidence="3" key="1">
    <citation type="submission" date="2015-01" db="EMBL/GenBank/DDBJ databases">
        <authorList>
            <person name="Aksoy S."/>
            <person name="Warren W."/>
            <person name="Wilson R.K."/>
        </authorList>
    </citation>
    <scope>NUCLEOTIDE SEQUENCE [LARGE SCALE GENOMIC DNA]</scope>
    <source>
        <strain evidence="3">IAEA</strain>
    </source>
</reference>
<feature type="region of interest" description="Disordered" evidence="1">
    <location>
        <begin position="68"/>
        <end position="98"/>
    </location>
</feature>
<evidence type="ECO:0000256" key="1">
    <source>
        <dbReference type="SAM" id="MobiDB-lite"/>
    </source>
</evidence>
<name>A0A1B0BT80_9MUSC</name>
<evidence type="ECO:0000313" key="3">
    <source>
        <dbReference type="Proteomes" id="UP000092460"/>
    </source>
</evidence>
<keyword evidence="3" id="KW-1185">Reference proteome</keyword>
<feature type="compositionally biased region" description="Acidic residues" evidence="1">
    <location>
        <begin position="77"/>
        <end position="98"/>
    </location>
</feature>
<reference evidence="2" key="2">
    <citation type="submission" date="2020-05" db="UniProtKB">
        <authorList>
            <consortium name="EnsemblMetazoa"/>
        </authorList>
    </citation>
    <scope>IDENTIFICATION</scope>
    <source>
        <strain evidence="2">IAEA</strain>
    </source>
</reference>
<organism evidence="2 3">
    <name type="scientific">Glossina palpalis gambiensis</name>
    <dbReference type="NCBI Taxonomy" id="67801"/>
    <lineage>
        <taxon>Eukaryota</taxon>
        <taxon>Metazoa</taxon>
        <taxon>Ecdysozoa</taxon>
        <taxon>Arthropoda</taxon>
        <taxon>Hexapoda</taxon>
        <taxon>Insecta</taxon>
        <taxon>Pterygota</taxon>
        <taxon>Neoptera</taxon>
        <taxon>Endopterygota</taxon>
        <taxon>Diptera</taxon>
        <taxon>Brachycera</taxon>
        <taxon>Muscomorpha</taxon>
        <taxon>Hippoboscoidea</taxon>
        <taxon>Glossinidae</taxon>
        <taxon>Glossina</taxon>
    </lineage>
</organism>
<dbReference type="VEuPathDB" id="VectorBase:GPPI039774"/>
<evidence type="ECO:0000313" key="2">
    <source>
        <dbReference type="EnsemblMetazoa" id="GPPI039774-PA"/>
    </source>
</evidence>
<dbReference type="EnsemblMetazoa" id="GPPI039774-RA">
    <property type="protein sequence ID" value="GPPI039774-PA"/>
    <property type="gene ID" value="GPPI039774"/>
</dbReference>
<dbReference type="EMBL" id="JXJN01020034">
    <property type="status" value="NOT_ANNOTATED_CDS"/>
    <property type="molecule type" value="Genomic_DNA"/>
</dbReference>
<proteinExistence type="predicted"/>
<accession>A0A1B0BT80</accession>
<protein>
    <submittedName>
        <fullName evidence="2">Uncharacterized protein</fullName>
    </submittedName>
</protein>